<accession>A0ABW3GJE4</accession>
<dbReference type="PANTHER" id="PTHR43471:SF1">
    <property type="entry name" value="ABC TRANSPORTER PERMEASE PROTEIN NOSY-RELATED"/>
    <property type="match status" value="1"/>
</dbReference>
<organism evidence="2 3">
    <name type="scientific">Methylophilus glucosoxydans</name>
    <dbReference type="NCBI Taxonomy" id="752553"/>
    <lineage>
        <taxon>Bacteria</taxon>
        <taxon>Pseudomonadati</taxon>
        <taxon>Pseudomonadota</taxon>
        <taxon>Betaproteobacteria</taxon>
        <taxon>Nitrosomonadales</taxon>
        <taxon>Methylophilaceae</taxon>
        <taxon>Methylophilus</taxon>
    </lineage>
</organism>
<keyword evidence="1" id="KW-0812">Transmembrane</keyword>
<sequence>MKHEFTLLLKQRSLTLLLLLSLVLVSFSLLNGWQNIRHIQSQIQHAQQEETLRKQDFIQHNSHDGALEAGEVGYYLFHNVYYRPGEWSFIALGNRLVVPYVQRIRLLGLQSQLYDGESHHPEYVMLGTFDYAFLLVFFAPLLCIALMHDLKASEQQAQRLLFLHSLVKEPGHFWFKRVLSRWVLVTLVFVLPLLLFAGMHSLSLSPLLQVLTITALYTFLWSVLCSAVSLRKRALNANFNAMLLSSIWVMLCVVLPNLCQLWLHARYPLQDGSQLAMQHRQLVHGAWDLPKEDTLKPFYALYPQWKDTPPVTGRFHWKWYFAFQHMGDVHLQAQVAARTRTLQMRADAATKIGRWLPTVWAQTQLEAVACSDISHLLVHRLQIEKFHTRLREAIYPFLFEERALHRKEIESMPVFDANEPCAQGAHPDGNS</sequence>
<name>A0ABW3GJE4_9PROT</name>
<dbReference type="RefSeq" id="WP_379076650.1">
    <property type="nucleotide sequence ID" value="NZ_JBHTJW010000002.1"/>
</dbReference>
<feature type="transmembrane region" description="Helical" evidence="1">
    <location>
        <begin position="182"/>
        <end position="202"/>
    </location>
</feature>
<keyword evidence="1" id="KW-1133">Transmembrane helix</keyword>
<protein>
    <submittedName>
        <fullName evidence="2">DUF3526 domain-containing protein</fullName>
    </submittedName>
</protein>
<proteinExistence type="predicted"/>
<dbReference type="EMBL" id="JBHTJW010000002">
    <property type="protein sequence ID" value="MFD0930349.1"/>
    <property type="molecule type" value="Genomic_DNA"/>
</dbReference>
<comment type="caution">
    <text evidence="2">The sequence shown here is derived from an EMBL/GenBank/DDBJ whole genome shotgun (WGS) entry which is preliminary data.</text>
</comment>
<reference evidence="3" key="1">
    <citation type="journal article" date="2019" name="Int. J. Syst. Evol. Microbiol.">
        <title>The Global Catalogue of Microorganisms (GCM) 10K type strain sequencing project: providing services to taxonomists for standard genome sequencing and annotation.</title>
        <authorList>
            <consortium name="The Broad Institute Genomics Platform"/>
            <consortium name="The Broad Institute Genome Sequencing Center for Infectious Disease"/>
            <person name="Wu L."/>
            <person name="Ma J."/>
        </authorList>
    </citation>
    <scope>NUCLEOTIDE SEQUENCE [LARGE SCALE GENOMIC DNA]</scope>
    <source>
        <strain evidence="3">CCUG 59685</strain>
    </source>
</reference>
<evidence type="ECO:0000313" key="2">
    <source>
        <dbReference type="EMBL" id="MFD0930349.1"/>
    </source>
</evidence>
<dbReference type="Proteomes" id="UP001597106">
    <property type="component" value="Unassembled WGS sequence"/>
</dbReference>
<evidence type="ECO:0000256" key="1">
    <source>
        <dbReference type="SAM" id="Phobius"/>
    </source>
</evidence>
<keyword evidence="1" id="KW-0472">Membrane</keyword>
<gene>
    <name evidence="2" type="ORF">ACFQ1T_11235</name>
</gene>
<feature type="transmembrane region" description="Helical" evidence="1">
    <location>
        <begin position="208"/>
        <end position="230"/>
    </location>
</feature>
<dbReference type="PANTHER" id="PTHR43471">
    <property type="entry name" value="ABC TRANSPORTER PERMEASE"/>
    <property type="match status" value="1"/>
</dbReference>
<keyword evidence="3" id="KW-1185">Reference proteome</keyword>
<feature type="transmembrane region" description="Helical" evidence="1">
    <location>
        <begin position="131"/>
        <end position="150"/>
    </location>
</feature>
<dbReference type="InterPro" id="IPR021913">
    <property type="entry name" value="DUF3526"/>
</dbReference>
<dbReference type="Pfam" id="PF12040">
    <property type="entry name" value="DUF3526"/>
    <property type="match status" value="1"/>
</dbReference>
<feature type="transmembrane region" description="Helical" evidence="1">
    <location>
        <begin position="242"/>
        <end position="263"/>
    </location>
</feature>
<evidence type="ECO:0000313" key="3">
    <source>
        <dbReference type="Proteomes" id="UP001597106"/>
    </source>
</evidence>